<proteinExistence type="predicted"/>
<name>A0ABQ9JH74_9CUCU</name>
<evidence type="ECO:0000259" key="1">
    <source>
        <dbReference type="Pfam" id="PF10213"/>
    </source>
</evidence>
<dbReference type="Proteomes" id="UP001162164">
    <property type="component" value="Unassembled WGS sequence"/>
</dbReference>
<comment type="caution">
    <text evidence="2">The sequence shown here is derived from an EMBL/GenBank/DDBJ whole genome shotgun (WGS) entry which is preliminary data.</text>
</comment>
<evidence type="ECO:0000313" key="3">
    <source>
        <dbReference type="Proteomes" id="UP001162164"/>
    </source>
</evidence>
<dbReference type="InterPro" id="IPR019349">
    <property type="entry name" value="Ribosomal_mS35_mit"/>
</dbReference>
<protein>
    <recommendedName>
        <fullName evidence="1">Small ribosomal subunit protein mS35 mitochondrial conserved domain-containing protein</fullName>
    </recommendedName>
</protein>
<dbReference type="Pfam" id="PF10213">
    <property type="entry name" value="MRP-S28"/>
    <property type="match status" value="1"/>
</dbReference>
<reference evidence="2" key="1">
    <citation type="journal article" date="2023" name="Insect Mol. Biol.">
        <title>Genome sequencing provides insights into the evolution of gene families encoding plant cell wall-degrading enzymes in longhorned beetles.</title>
        <authorList>
            <person name="Shin N.R."/>
            <person name="Okamura Y."/>
            <person name="Kirsch R."/>
            <person name="Pauchet Y."/>
        </authorList>
    </citation>
    <scope>NUCLEOTIDE SEQUENCE</scope>
    <source>
        <strain evidence="2">MMC_N1</strain>
    </source>
</reference>
<dbReference type="InterPro" id="IPR039848">
    <property type="entry name" value="Ribosomal_mS35_mt"/>
</dbReference>
<sequence>MLSLYRNVDRFLIGNIEKQIAACYSTAPDTKSEPKVLNLKFVRGQASAKKTTQETAWLPPRTKQMAVDKDWGNVWLVEGPFTQLLYLFQSDKFTQKRGNTGDNAEALKKFCTPWPKALDTDEKCEKHFPFQVASSDYCHSSPTIRDPLSRIVTVQFKLSTLNLTDRAKDKILRLVDDRYNEETDTVTLKVEPWEETKSEADMEYYDWNKNASKTNIESYFGKPTEEIENIQLYSDTVSNLMNEGESEYTVSKYGEAVKDIKYPNFVTYVLICFTIRSKTN</sequence>
<accession>A0ABQ9JH74</accession>
<evidence type="ECO:0000313" key="2">
    <source>
        <dbReference type="EMBL" id="KAJ8976895.1"/>
    </source>
</evidence>
<dbReference type="PANTHER" id="PTHR13490:SF0">
    <property type="entry name" value="SMALL RIBOSOMAL SUBUNIT PROTEIN MS35"/>
    <property type="match status" value="1"/>
</dbReference>
<keyword evidence="3" id="KW-1185">Reference proteome</keyword>
<dbReference type="PANTHER" id="PTHR13490">
    <property type="entry name" value="MITOCHONDRIAL 28S RIBOSOMAL PROTEIN S28"/>
    <property type="match status" value="1"/>
</dbReference>
<feature type="domain" description="Small ribosomal subunit protein mS35 mitochondrial conserved" evidence="1">
    <location>
        <begin position="145"/>
        <end position="197"/>
    </location>
</feature>
<dbReference type="EMBL" id="JAPWTJ010000612">
    <property type="protein sequence ID" value="KAJ8976895.1"/>
    <property type="molecule type" value="Genomic_DNA"/>
</dbReference>
<organism evidence="2 3">
    <name type="scientific">Molorchus minor</name>
    <dbReference type="NCBI Taxonomy" id="1323400"/>
    <lineage>
        <taxon>Eukaryota</taxon>
        <taxon>Metazoa</taxon>
        <taxon>Ecdysozoa</taxon>
        <taxon>Arthropoda</taxon>
        <taxon>Hexapoda</taxon>
        <taxon>Insecta</taxon>
        <taxon>Pterygota</taxon>
        <taxon>Neoptera</taxon>
        <taxon>Endopterygota</taxon>
        <taxon>Coleoptera</taxon>
        <taxon>Polyphaga</taxon>
        <taxon>Cucujiformia</taxon>
        <taxon>Chrysomeloidea</taxon>
        <taxon>Cerambycidae</taxon>
        <taxon>Lamiinae</taxon>
        <taxon>Monochamini</taxon>
        <taxon>Molorchus</taxon>
    </lineage>
</organism>
<gene>
    <name evidence="2" type="ORF">NQ317_014066</name>
</gene>